<comment type="similarity">
    <text evidence="2 7">Belongs to the PRP38 family.</text>
</comment>
<evidence type="ECO:0000256" key="4">
    <source>
        <dbReference type="ARBA" id="ARBA00022728"/>
    </source>
</evidence>
<keyword evidence="5 7" id="KW-0508">mRNA splicing</keyword>
<sequence>MNILSSDYFKELYRFKTYHEVIDEIYNQVWMTGNCRGPSTAFCLLYKFFTMKLTVKQMHGLLKHPDSPYIRAVSFEASFSTSLINNCRGPSTAFCLLYKFFTMKLNN</sequence>
<evidence type="ECO:0000313" key="8">
    <source>
        <dbReference type="EMBL" id="KAF5802047.1"/>
    </source>
</evidence>
<dbReference type="STRING" id="4232.A0A251SDL1"/>
<evidence type="ECO:0000256" key="2">
    <source>
        <dbReference type="ARBA" id="ARBA00006164"/>
    </source>
</evidence>
<evidence type="ECO:0000256" key="1">
    <source>
        <dbReference type="ARBA" id="ARBA00004123"/>
    </source>
</evidence>
<dbReference type="Proteomes" id="UP000215914">
    <property type="component" value="Chromosome 14"/>
</dbReference>
<protein>
    <recommendedName>
        <fullName evidence="7">Pre-mRNA-splicing factor 38</fullName>
    </recommendedName>
</protein>
<dbReference type="AlphaFoldDB" id="A0A251SDL1"/>
<dbReference type="GO" id="GO:0000398">
    <property type="term" value="P:mRNA splicing, via spliceosome"/>
    <property type="evidence" value="ECO:0007669"/>
    <property type="project" value="UniProtKB-UniRule"/>
</dbReference>
<keyword evidence="4 7" id="KW-0747">Spliceosome</keyword>
<gene>
    <name evidence="9" type="ORF">HannXRQ_Chr14g0429111</name>
    <name evidence="8" type="ORF">HanXRQr2_Chr06g0255091</name>
</gene>
<dbReference type="InParanoid" id="A0A251SDL1"/>
<organism evidence="9 10">
    <name type="scientific">Helianthus annuus</name>
    <name type="common">Common sunflower</name>
    <dbReference type="NCBI Taxonomy" id="4232"/>
    <lineage>
        <taxon>Eukaryota</taxon>
        <taxon>Viridiplantae</taxon>
        <taxon>Streptophyta</taxon>
        <taxon>Embryophyta</taxon>
        <taxon>Tracheophyta</taxon>
        <taxon>Spermatophyta</taxon>
        <taxon>Magnoliopsida</taxon>
        <taxon>eudicotyledons</taxon>
        <taxon>Gunneridae</taxon>
        <taxon>Pentapetalae</taxon>
        <taxon>asterids</taxon>
        <taxon>campanulids</taxon>
        <taxon>Asterales</taxon>
        <taxon>Asteraceae</taxon>
        <taxon>Asteroideae</taxon>
        <taxon>Heliantheae alliance</taxon>
        <taxon>Heliantheae</taxon>
        <taxon>Helianthus</taxon>
    </lineage>
</organism>
<keyword evidence="3 7" id="KW-0507">mRNA processing</keyword>
<dbReference type="EMBL" id="CM007903">
    <property type="protein sequence ID" value="OTF96946.1"/>
    <property type="molecule type" value="Genomic_DNA"/>
</dbReference>
<evidence type="ECO:0000313" key="10">
    <source>
        <dbReference type="Proteomes" id="UP000215914"/>
    </source>
</evidence>
<evidence type="ECO:0000256" key="5">
    <source>
        <dbReference type="ARBA" id="ARBA00023187"/>
    </source>
</evidence>
<comment type="subcellular location">
    <subcellularLocation>
        <location evidence="1 7">Nucleus</location>
    </subcellularLocation>
</comment>
<reference evidence="8" key="3">
    <citation type="submission" date="2020-06" db="EMBL/GenBank/DDBJ databases">
        <title>Helianthus annuus Genome sequencing and assembly Release 2.</title>
        <authorList>
            <person name="Gouzy J."/>
            <person name="Langlade N."/>
            <person name="Munos S."/>
        </authorList>
    </citation>
    <scope>NUCLEOTIDE SEQUENCE</scope>
    <source>
        <tissue evidence="8">Leaves</tissue>
    </source>
</reference>
<evidence type="ECO:0000256" key="7">
    <source>
        <dbReference type="RuleBase" id="RU367025"/>
    </source>
</evidence>
<evidence type="ECO:0000256" key="6">
    <source>
        <dbReference type="ARBA" id="ARBA00023242"/>
    </source>
</evidence>
<keyword evidence="6 7" id="KW-0539">Nucleus</keyword>
<dbReference type="Gramene" id="mRNA:HanXRQr2_Chr06g0255091">
    <property type="protein sequence ID" value="CDS:HanXRQr2_Chr06g0255091.1"/>
    <property type="gene ID" value="HanXRQr2_Chr06g0255091"/>
</dbReference>
<evidence type="ECO:0000313" key="9">
    <source>
        <dbReference type="EMBL" id="OTF96946.1"/>
    </source>
</evidence>
<comment type="function">
    <text evidence="7">Required for pre-mRNA splicing.</text>
</comment>
<dbReference type="OMA" id="INNCRGP"/>
<accession>A0A251SDL1</accession>
<proteinExistence type="inferred from homology"/>
<dbReference type="GO" id="GO:0005681">
    <property type="term" value="C:spliceosomal complex"/>
    <property type="evidence" value="ECO:0007669"/>
    <property type="project" value="UniProtKB-KW"/>
</dbReference>
<reference evidence="9" key="2">
    <citation type="submission" date="2017-02" db="EMBL/GenBank/DDBJ databases">
        <title>Sunflower complete genome.</title>
        <authorList>
            <person name="Langlade N."/>
            <person name="Munos S."/>
        </authorList>
    </citation>
    <scope>NUCLEOTIDE SEQUENCE [LARGE SCALE GENOMIC DNA]</scope>
    <source>
        <tissue evidence="9">Leaves</tissue>
    </source>
</reference>
<dbReference type="Pfam" id="PF03371">
    <property type="entry name" value="PRP38"/>
    <property type="match status" value="1"/>
</dbReference>
<dbReference type="PANTHER" id="PTHR23142">
    <property type="entry name" value="PRE-MRNA-SPLICING FACTOR 38A-RELATED"/>
    <property type="match status" value="1"/>
</dbReference>
<keyword evidence="10" id="KW-1185">Reference proteome</keyword>
<dbReference type="EMBL" id="MNCJ02000321">
    <property type="protein sequence ID" value="KAF5802047.1"/>
    <property type="molecule type" value="Genomic_DNA"/>
</dbReference>
<reference evidence="8 10" key="1">
    <citation type="journal article" date="2017" name="Nature">
        <title>The sunflower genome provides insights into oil metabolism, flowering and Asterid evolution.</title>
        <authorList>
            <person name="Badouin H."/>
            <person name="Gouzy J."/>
            <person name="Grassa C.J."/>
            <person name="Murat F."/>
            <person name="Staton S.E."/>
            <person name="Cottret L."/>
            <person name="Lelandais-Briere C."/>
            <person name="Owens G.L."/>
            <person name="Carrere S."/>
            <person name="Mayjonade B."/>
            <person name="Legrand L."/>
            <person name="Gill N."/>
            <person name="Kane N.C."/>
            <person name="Bowers J.E."/>
            <person name="Hubner S."/>
            <person name="Bellec A."/>
            <person name="Berard A."/>
            <person name="Berges H."/>
            <person name="Blanchet N."/>
            <person name="Boniface M.C."/>
            <person name="Brunel D."/>
            <person name="Catrice O."/>
            <person name="Chaidir N."/>
            <person name="Claudel C."/>
            <person name="Donnadieu C."/>
            <person name="Faraut T."/>
            <person name="Fievet G."/>
            <person name="Helmstetter N."/>
            <person name="King M."/>
            <person name="Knapp S.J."/>
            <person name="Lai Z."/>
            <person name="Le Paslier M.C."/>
            <person name="Lippi Y."/>
            <person name="Lorenzon L."/>
            <person name="Mandel J.R."/>
            <person name="Marage G."/>
            <person name="Marchand G."/>
            <person name="Marquand E."/>
            <person name="Bret-Mestries E."/>
            <person name="Morien E."/>
            <person name="Nambeesan S."/>
            <person name="Nguyen T."/>
            <person name="Pegot-Espagnet P."/>
            <person name="Pouilly N."/>
            <person name="Raftis F."/>
            <person name="Sallet E."/>
            <person name="Schiex T."/>
            <person name="Thomas J."/>
            <person name="Vandecasteele C."/>
            <person name="Vares D."/>
            <person name="Vear F."/>
            <person name="Vautrin S."/>
            <person name="Crespi M."/>
            <person name="Mangin B."/>
            <person name="Burke J.M."/>
            <person name="Salse J."/>
            <person name="Munos S."/>
            <person name="Vincourt P."/>
            <person name="Rieseberg L.H."/>
            <person name="Langlade N.B."/>
        </authorList>
    </citation>
    <scope>NUCLEOTIDE SEQUENCE [LARGE SCALE GENOMIC DNA]</scope>
    <source>
        <strain evidence="10">cv. SF193</strain>
        <tissue evidence="8">Leaves</tissue>
    </source>
</reference>
<evidence type="ECO:0000256" key="3">
    <source>
        <dbReference type="ARBA" id="ARBA00022664"/>
    </source>
</evidence>
<dbReference type="InterPro" id="IPR005037">
    <property type="entry name" value="PRP38"/>
</dbReference>
<name>A0A251SDL1_HELAN</name>